<dbReference type="InterPro" id="IPR016181">
    <property type="entry name" value="Acyl_CoA_acyltransferase"/>
</dbReference>
<comment type="caution">
    <text evidence="2">The sequence shown here is derived from an EMBL/GenBank/DDBJ whole genome shotgun (WGS) entry which is preliminary data.</text>
</comment>
<sequence length="145" mass="16159">MIYEVNLPKGYIVSDDRGRIDMEVVHEALAGVYWGLDRPRALTERSWANCLCFGIYAADGGLVGFGRVLTDYALRAHLGDVFVRPDLRGSGLGKMLVEAILAHPDLASVSHWTLTTEDAHGLYQRYGFRIAEPDGKWMTMVRTST</sequence>
<dbReference type="RefSeq" id="WP_029311978.1">
    <property type="nucleotide sequence ID" value="NZ_FTNE01000032.1"/>
</dbReference>
<gene>
    <name evidence="2" type="ORF">SAMN05421828_1322</name>
</gene>
<dbReference type="GO" id="GO:0016747">
    <property type="term" value="F:acyltransferase activity, transferring groups other than amino-acyl groups"/>
    <property type="evidence" value="ECO:0007669"/>
    <property type="project" value="InterPro"/>
</dbReference>
<dbReference type="Pfam" id="PF13508">
    <property type="entry name" value="Acetyltransf_7"/>
    <property type="match status" value="1"/>
</dbReference>
<dbReference type="AlphaFoldDB" id="A0A8G2CNF4"/>
<dbReference type="InterPro" id="IPR000182">
    <property type="entry name" value="GNAT_dom"/>
</dbReference>
<evidence type="ECO:0000259" key="1">
    <source>
        <dbReference type="PROSITE" id="PS51186"/>
    </source>
</evidence>
<dbReference type="Proteomes" id="UP000186308">
    <property type="component" value="Unassembled WGS sequence"/>
</dbReference>
<organism evidence="2 3">
    <name type="scientific">Acidiphilium rubrum</name>
    <dbReference type="NCBI Taxonomy" id="526"/>
    <lineage>
        <taxon>Bacteria</taxon>
        <taxon>Pseudomonadati</taxon>
        <taxon>Pseudomonadota</taxon>
        <taxon>Alphaproteobacteria</taxon>
        <taxon>Acetobacterales</taxon>
        <taxon>Acidocellaceae</taxon>
        <taxon>Acidiphilium</taxon>
    </lineage>
</organism>
<dbReference type="PANTHER" id="PTHR43233">
    <property type="entry name" value="FAMILY N-ACETYLTRANSFERASE, PUTATIVE (AFU_ORTHOLOGUE AFUA_6G03350)-RELATED"/>
    <property type="match status" value="1"/>
</dbReference>
<dbReference type="PROSITE" id="PS51186">
    <property type="entry name" value="GNAT"/>
    <property type="match status" value="1"/>
</dbReference>
<name>A0A8G2CNF4_ACIRU</name>
<keyword evidence="2" id="KW-0808">Transferase</keyword>
<reference evidence="2 3" key="1">
    <citation type="submission" date="2017-01" db="EMBL/GenBank/DDBJ databases">
        <authorList>
            <person name="Varghese N."/>
            <person name="Submissions S."/>
        </authorList>
    </citation>
    <scope>NUCLEOTIDE SEQUENCE [LARGE SCALE GENOMIC DNA]</scope>
    <source>
        <strain evidence="2 3">ATCC 35905</strain>
    </source>
</reference>
<dbReference type="CDD" id="cd04301">
    <property type="entry name" value="NAT_SF"/>
    <property type="match status" value="1"/>
</dbReference>
<dbReference type="Gene3D" id="3.40.630.30">
    <property type="match status" value="1"/>
</dbReference>
<dbReference type="EMBL" id="FTNE01000032">
    <property type="protein sequence ID" value="SIR42944.1"/>
    <property type="molecule type" value="Genomic_DNA"/>
</dbReference>
<proteinExistence type="predicted"/>
<protein>
    <submittedName>
        <fullName evidence="2">Acetyltransferase (GNAT) domain-containing protein</fullName>
    </submittedName>
</protein>
<dbReference type="SUPFAM" id="SSF55729">
    <property type="entry name" value="Acyl-CoA N-acyltransferases (Nat)"/>
    <property type="match status" value="1"/>
</dbReference>
<keyword evidence="3" id="KW-1185">Reference proteome</keyword>
<dbReference type="InterPro" id="IPR053144">
    <property type="entry name" value="Acetyltransferase_Butenolide"/>
</dbReference>
<dbReference type="OrthoDB" id="9797417at2"/>
<evidence type="ECO:0000313" key="3">
    <source>
        <dbReference type="Proteomes" id="UP000186308"/>
    </source>
</evidence>
<dbReference type="PANTHER" id="PTHR43233:SF1">
    <property type="entry name" value="FAMILY N-ACETYLTRANSFERASE, PUTATIVE (AFU_ORTHOLOGUE AFUA_6G03350)-RELATED"/>
    <property type="match status" value="1"/>
</dbReference>
<accession>A0A8G2CNF4</accession>
<feature type="domain" description="N-acetyltransferase" evidence="1">
    <location>
        <begin position="11"/>
        <end position="145"/>
    </location>
</feature>
<evidence type="ECO:0000313" key="2">
    <source>
        <dbReference type="EMBL" id="SIR42944.1"/>
    </source>
</evidence>